<dbReference type="InParanoid" id="W2S3H1"/>
<dbReference type="STRING" id="1220924.W2S3H1"/>
<dbReference type="InterPro" id="IPR046497">
    <property type="entry name" value="DUF6590"/>
</dbReference>
<feature type="region of interest" description="Disordered" evidence="1">
    <location>
        <begin position="46"/>
        <end position="65"/>
    </location>
</feature>
<dbReference type="GeneID" id="19969652"/>
<evidence type="ECO:0000313" key="4">
    <source>
        <dbReference type="Proteomes" id="UP000030752"/>
    </source>
</evidence>
<dbReference type="OrthoDB" id="3559580at2759"/>
<organism evidence="3 4">
    <name type="scientific">Cyphellophora europaea (strain CBS 101466)</name>
    <name type="common">Phialophora europaea</name>
    <dbReference type="NCBI Taxonomy" id="1220924"/>
    <lineage>
        <taxon>Eukaryota</taxon>
        <taxon>Fungi</taxon>
        <taxon>Dikarya</taxon>
        <taxon>Ascomycota</taxon>
        <taxon>Pezizomycotina</taxon>
        <taxon>Eurotiomycetes</taxon>
        <taxon>Chaetothyriomycetidae</taxon>
        <taxon>Chaetothyriales</taxon>
        <taxon>Cyphellophoraceae</taxon>
        <taxon>Cyphellophora</taxon>
    </lineage>
</organism>
<evidence type="ECO:0000256" key="1">
    <source>
        <dbReference type="SAM" id="MobiDB-lite"/>
    </source>
</evidence>
<dbReference type="Pfam" id="PF20233">
    <property type="entry name" value="DUF6590"/>
    <property type="match status" value="1"/>
</dbReference>
<evidence type="ECO:0000259" key="2">
    <source>
        <dbReference type="Pfam" id="PF20233"/>
    </source>
</evidence>
<dbReference type="HOGENOM" id="CLU_554341_0_0_1"/>
<dbReference type="PANTHER" id="PTHR35391:SF5">
    <property type="entry name" value="DUF6590 DOMAIN-CONTAINING PROTEIN"/>
    <property type="match status" value="1"/>
</dbReference>
<dbReference type="PANTHER" id="PTHR35391">
    <property type="entry name" value="C2H2-TYPE DOMAIN-CONTAINING PROTEIN-RELATED"/>
    <property type="match status" value="1"/>
</dbReference>
<feature type="compositionally biased region" description="Polar residues" evidence="1">
    <location>
        <begin position="297"/>
        <end position="311"/>
    </location>
</feature>
<accession>W2S3H1</accession>
<keyword evidence="4" id="KW-1185">Reference proteome</keyword>
<feature type="region of interest" description="Disordered" evidence="1">
    <location>
        <begin position="196"/>
        <end position="314"/>
    </location>
</feature>
<dbReference type="eggNOG" id="ENOG502SV73">
    <property type="taxonomic scope" value="Eukaryota"/>
</dbReference>
<dbReference type="AlphaFoldDB" id="W2S3H1"/>
<dbReference type="Proteomes" id="UP000030752">
    <property type="component" value="Unassembled WGS sequence"/>
</dbReference>
<feature type="compositionally biased region" description="Polar residues" evidence="1">
    <location>
        <begin position="260"/>
        <end position="271"/>
    </location>
</feature>
<feature type="compositionally biased region" description="Low complexity" evidence="1">
    <location>
        <begin position="245"/>
        <end position="259"/>
    </location>
</feature>
<evidence type="ECO:0000313" key="3">
    <source>
        <dbReference type="EMBL" id="ETN43155.1"/>
    </source>
</evidence>
<feature type="domain" description="DUF6590" evidence="2">
    <location>
        <begin position="331"/>
        <end position="483"/>
    </location>
</feature>
<protein>
    <recommendedName>
        <fullName evidence="2">DUF6590 domain-containing protein</fullName>
    </recommendedName>
</protein>
<proteinExistence type="predicted"/>
<dbReference type="VEuPathDB" id="FungiDB:HMPREF1541_02313"/>
<dbReference type="EMBL" id="KB822718">
    <property type="protein sequence ID" value="ETN43155.1"/>
    <property type="molecule type" value="Genomic_DNA"/>
</dbReference>
<name>W2S3H1_CYPE1</name>
<gene>
    <name evidence="3" type="ORF">HMPREF1541_02313</name>
</gene>
<reference evidence="3 4" key="1">
    <citation type="submission" date="2013-03" db="EMBL/GenBank/DDBJ databases">
        <title>The Genome Sequence of Phialophora europaea CBS 101466.</title>
        <authorList>
            <consortium name="The Broad Institute Genomics Platform"/>
            <person name="Cuomo C."/>
            <person name="de Hoog S."/>
            <person name="Gorbushina A."/>
            <person name="Walker B."/>
            <person name="Young S.K."/>
            <person name="Zeng Q."/>
            <person name="Gargeya S."/>
            <person name="Fitzgerald M."/>
            <person name="Haas B."/>
            <person name="Abouelleil A."/>
            <person name="Allen A.W."/>
            <person name="Alvarado L."/>
            <person name="Arachchi H.M."/>
            <person name="Berlin A.M."/>
            <person name="Chapman S.B."/>
            <person name="Gainer-Dewar J."/>
            <person name="Goldberg J."/>
            <person name="Griggs A."/>
            <person name="Gujja S."/>
            <person name="Hansen M."/>
            <person name="Howarth C."/>
            <person name="Imamovic A."/>
            <person name="Ireland A."/>
            <person name="Larimer J."/>
            <person name="McCowan C."/>
            <person name="Murphy C."/>
            <person name="Pearson M."/>
            <person name="Poon T.W."/>
            <person name="Priest M."/>
            <person name="Roberts A."/>
            <person name="Saif S."/>
            <person name="Shea T."/>
            <person name="Sisk P."/>
            <person name="Sykes S."/>
            <person name="Wortman J."/>
            <person name="Nusbaum C."/>
            <person name="Birren B."/>
        </authorList>
    </citation>
    <scope>NUCLEOTIDE SEQUENCE [LARGE SCALE GENOMIC DNA]</scope>
    <source>
        <strain evidence="3 4">CBS 101466</strain>
    </source>
</reference>
<sequence>MTPRTKTGTVATRLYLDRASTQLRLPPAGSDKHDVGFERSEHYSNISQWSENELPGGRLDATTRRDNLPIEGNYGASRLNRTIIYQALLSRPHARKLSPTSNRRDWDRFTDRHSNLFAEPEDADLYFTEAVIALQNRDPARTGLCVEKAVFLDLLGGRSQKYQDKFFDDYRDEDTAACEKYRERFQDYSRRCRDEVAATRRPATTQLGSTPQPPASMPLGPSPTVNPSDQKGRHDTLHNPNQDLNSYSQSPPSSNQRPNTMSRPTLAQPTMQRLDPARHERSVQQHGGPPITIKDPASTNLKPSIKGNSKNAESETLDARYIRRDPKRAGAFFKRGRVFAILEHSEHGNPNDDDTGTEAKWITKKMGLTVFSHIRRYVVVREGHGYCWAVPINTYGGHGVGKRGLNEANIQAHAIIYTSERPPPQLRSEPTMNKTPIAVDQGGDADPLSPASRVNFQKVTTIEHNVRARSFGRVRDSSMAHFESYWRQHLMA</sequence>
<dbReference type="RefSeq" id="XP_008714891.1">
    <property type="nucleotide sequence ID" value="XM_008716669.1"/>
</dbReference>